<keyword evidence="9" id="KW-0175">Coiled coil</keyword>
<gene>
    <name evidence="11" type="ORF">BU24DRAFT_446976</name>
</gene>
<keyword evidence="12" id="KW-1185">Reference proteome</keyword>
<feature type="coiled-coil region" evidence="9">
    <location>
        <begin position="102"/>
        <end position="133"/>
    </location>
</feature>
<dbReference type="InterPro" id="IPR000717">
    <property type="entry name" value="PCI_dom"/>
</dbReference>
<comment type="similarity">
    <text evidence="3">Belongs to the CSN1 family.</text>
</comment>
<evidence type="ECO:0000256" key="3">
    <source>
        <dbReference type="ARBA" id="ARBA00008793"/>
    </source>
</evidence>
<evidence type="ECO:0000256" key="1">
    <source>
        <dbReference type="ARBA" id="ARBA00004123"/>
    </source>
</evidence>
<reference evidence="11" key="1">
    <citation type="journal article" date="2020" name="Stud. Mycol.">
        <title>101 Dothideomycetes genomes: a test case for predicting lifestyles and emergence of pathogens.</title>
        <authorList>
            <person name="Haridas S."/>
            <person name="Albert R."/>
            <person name="Binder M."/>
            <person name="Bloem J."/>
            <person name="Labutti K."/>
            <person name="Salamov A."/>
            <person name="Andreopoulos B."/>
            <person name="Baker S."/>
            <person name="Barry K."/>
            <person name="Bills G."/>
            <person name="Bluhm B."/>
            <person name="Cannon C."/>
            <person name="Castanera R."/>
            <person name="Culley D."/>
            <person name="Daum C."/>
            <person name="Ezra D."/>
            <person name="Gonzalez J."/>
            <person name="Henrissat B."/>
            <person name="Kuo A."/>
            <person name="Liang C."/>
            <person name="Lipzen A."/>
            <person name="Lutzoni F."/>
            <person name="Magnuson J."/>
            <person name="Mondo S."/>
            <person name="Nolan M."/>
            <person name="Ohm R."/>
            <person name="Pangilinan J."/>
            <person name="Park H.-J."/>
            <person name="Ramirez L."/>
            <person name="Alfaro M."/>
            <person name="Sun H."/>
            <person name="Tritt A."/>
            <person name="Yoshinaga Y."/>
            <person name="Zwiers L.-H."/>
            <person name="Turgeon B."/>
            <person name="Goodwin S."/>
            <person name="Spatafora J."/>
            <person name="Crous P."/>
            <person name="Grigoriev I."/>
        </authorList>
    </citation>
    <scope>NUCLEOTIDE SEQUENCE</scope>
    <source>
        <strain evidence="11">CBS 175.79</strain>
    </source>
</reference>
<dbReference type="InterPro" id="IPR019585">
    <property type="entry name" value="Rpn7/CSN1"/>
</dbReference>
<dbReference type="InterPro" id="IPR045135">
    <property type="entry name" value="Rpn7_N"/>
</dbReference>
<dbReference type="Pfam" id="PF01399">
    <property type="entry name" value="PCI"/>
    <property type="match status" value="1"/>
</dbReference>
<dbReference type="Gene3D" id="1.25.40.570">
    <property type="match status" value="1"/>
</dbReference>
<dbReference type="AlphaFoldDB" id="A0A6A5Y9M7"/>
<dbReference type="GeneID" id="54288194"/>
<evidence type="ECO:0000313" key="11">
    <source>
        <dbReference type="EMBL" id="KAF2022118.1"/>
    </source>
</evidence>
<evidence type="ECO:0000259" key="10">
    <source>
        <dbReference type="PROSITE" id="PS50250"/>
    </source>
</evidence>
<dbReference type="GO" id="GO:0005737">
    <property type="term" value="C:cytoplasm"/>
    <property type="evidence" value="ECO:0007669"/>
    <property type="project" value="UniProtKB-SubCell"/>
</dbReference>
<dbReference type="Proteomes" id="UP000799778">
    <property type="component" value="Unassembled WGS sequence"/>
</dbReference>
<comment type="subunit">
    <text evidence="4">Component of the COP9 signalosome (CSN) complex.</text>
</comment>
<protein>
    <recommendedName>
        <fullName evidence="8">COP9 signalosome complex subunit 1</fullName>
    </recommendedName>
</protein>
<keyword evidence="6" id="KW-0736">Signalosome</keyword>
<dbReference type="Pfam" id="PF10602">
    <property type="entry name" value="RPN7"/>
    <property type="match status" value="1"/>
</dbReference>
<organism evidence="11 12">
    <name type="scientific">Aaosphaeria arxii CBS 175.79</name>
    <dbReference type="NCBI Taxonomy" id="1450172"/>
    <lineage>
        <taxon>Eukaryota</taxon>
        <taxon>Fungi</taxon>
        <taxon>Dikarya</taxon>
        <taxon>Ascomycota</taxon>
        <taxon>Pezizomycotina</taxon>
        <taxon>Dothideomycetes</taxon>
        <taxon>Pleosporomycetidae</taxon>
        <taxon>Pleosporales</taxon>
        <taxon>Pleosporales incertae sedis</taxon>
        <taxon>Aaosphaeria</taxon>
    </lineage>
</organism>
<sequence length="473" mass="52737">MAANSIDQSPFFQGKRSRAEIVVKDPPKFDLESYVSNYDGRTRIHRLHHIGSCSPFLALEAYRTAITEAKKGKNIKLYLSLVEDFAKISPSDPLAVTDSAWVDKKKRDVKEEQDKLEHELKAYKNNLIKESIRMGHEDLGHFFYATGNFADAQKAYMRMREHCTSSKHIADMGLRVTLATIAQQSWLQVHSGLVKIDASQLKGEDKAKLEPIVSAVTGLAHMALGSFRDAATSFIHTSPAYLNVEPAAGIAWQREALSGNDVAVYGGLCALASMDRVELQQMVLSNTDFRNFLELEPHIRRAITLFCNSKYSACLEVLESYRNDYLLDVYLSSRVSEIYNNIRTKSIVQYFIPFSCVTLDEMADKFQPTGDYASIETELEDMINAGVLDARIDLVDRLLICPSTDPRFEVHSNALEMAESYDQTLRLRLSRINMLSAGFAVPAEKGSKMDAFMGGGMGDGGVLRNLGSKLGLS</sequence>
<dbReference type="FunFam" id="1.25.40.570:FF:000022">
    <property type="entry name" value="COP9 signalosome complex subunit 1"/>
    <property type="match status" value="1"/>
</dbReference>
<evidence type="ECO:0000256" key="5">
    <source>
        <dbReference type="ARBA" id="ARBA00022490"/>
    </source>
</evidence>
<accession>A0A6A5Y9M7</accession>
<evidence type="ECO:0000256" key="6">
    <source>
        <dbReference type="ARBA" id="ARBA00022790"/>
    </source>
</evidence>
<dbReference type="RefSeq" id="XP_033390457.1">
    <property type="nucleotide sequence ID" value="XM_033530797.1"/>
</dbReference>
<keyword evidence="7" id="KW-0539">Nucleus</keyword>
<dbReference type="SUPFAM" id="SSF46785">
    <property type="entry name" value="Winged helix' DNA-binding domain"/>
    <property type="match status" value="1"/>
</dbReference>
<evidence type="ECO:0000256" key="8">
    <source>
        <dbReference type="ARBA" id="ARBA00067814"/>
    </source>
</evidence>
<feature type="domain" description="PCI" evidence="10">
    <location>
        <begin position="233"/>
        <end position="406"/>
    </location>
</feature>
<comment type="subcellular location">
    <subcellularLocation>
        <location evidence="2">Cytoplasm</location>
    </subcellularLocation>
    <subcellularLocation>
        <location evidence="1">Nucleus</location>
    </subcellularLocation>
</comment>
<dbReference type="PANTHER" id="PTHR14145">
    <property type="entry name" value="26S PROTESOME SUBUNIT 6"/>
    <property type="match status" value="1"/>
</dbReference>
<keyword evidence="5" id="KW-0963">Cytoplasm</keyword>
<dbReference type="InterPro" id="IPR036390">
    <property type="entry name" value="WH_DNA-bd_sf"/>
</dbReference>
<dbReference type="SMART" id="SM00088">
    <property type="entry name" value="PINT"/>
    <property type="match status" value="1"/>
</dbReference>
<evidence type="ECO:0000256" key="2">
    <source>
        <dbReference type="ARBA" id="ARBA00004496"/>
    </source>
</evidence>
<dbReference type="OrthoDB" id="422427at2759"/>
<dbReference type="PROSITE" id="PS50250">
    <property type="entry name" value="PCI"/>
    <property type="match status" value="1"/>
</dbReference>
<evidence type="ECO:0000256" key="7">
    <source>
        <dbReference type="ARBA" id="ARBA00023242"/>
    </source>
</evidence>
<evidence type="ECO:0000313" key="12">
    <source>
        <dbReference type="Proteomes" id="UP000799778"/>
    </source>
</evidence>
<dbReference type="GO" id="GO:0008180">
    <property type="term" value="C:COP9 signalosome"/>
    <property type="evidence" value="ECO:0007669"/>
    <property type="project" value="UniProtKB-KW"/>
</dbReference>
<name>A0A6A5Y9M7_9PLEO</name>
<dbReference type="PANTHER" id="PTHR14145:SF2">
    <property type="entry name" value="COP9 SIGNALOSOME COMPLEX SUBUNIT 1"/>
    <property type="match status" value="1"/>
</dbReference>
<proteinExistence type="inferred from homology"/>
<evidence type="ECO:0000256" key="4">
    <source>
        <dbReference type="ARBA" id="ARBA00011098"/>
    </source>
</evidence>
<dbReference type="EMBL" id="ML978066">
    <property type="protein sequence ID" value="KAF2022118.1"/>
    <property type="molecule type" value="Genomic_DNA"/>
</dbReference>
<evidence type="ECO:0000256" key="9">
    <source>
        <dbReference type="SAM" id="Coils"/>
    </source>
</evidence>